<comment type="caution">
    <text evidence="1">The sequence shown here is derived from an EMBL/GenBank/DDBJ whole genome shotgun (WGS) entry which is preliminary data.</text>
</comment>
<organism evidence="1">
    <name type="scientific">Mycobacterium xenopi 4042</name>
    <dbReference type="NCBI Taxonomy" id="1299334"/>
    <lineage>
        <taxon>Bacteria</taxon>
        <taxon>Bacillati</taxon>
        <taxon>Actinomycetota</taxon>
        <taxon>Actinomycetes</taxon>
        <taxon>Mycobacteriales</taxon>
        <taxon>Mycobacteriaceae</taxon>
        <taxon>Mycobacterium</taxon>
    </lineage>
</organism>
<dbReference type="EMBL" id="JAOB01000060">
    <property type="protein sequence ID" value="EUA30567.1"/>
    <property type="molecule type" value="Genomic_DNA"/>
</dbReference>
<sequence length="57" mass="5875">MKILQAIRLKGRIHAADLARTVGEDPLLVASTVARLAETGLIVAGNTLKLSPPVGSA</sequence>
<dbReference type="InterPro" id="IPR036390">
    <property type="entry name" value="WH_DNA-bd_sf"/>
</dbReference>
<dbReference type="SUPFAM" id="SSF46785">
    <property type="entry name" value="Winged helix' DNA-binding domain"/>
    <property type="match status" value="1"/>
</dbReference>
<dbReference type="InterPro" id="IPR036388">
    <property type="entry name" value="WH-like_DNA-bd_sf"/>
</dbReference>
<accession>X8AF69</accession>
<dbReference type="Gene3D" id="1.10.10.10">
    <property type="entry name" value="Winged helix-like DNA-binding domain superfamily/Winged helix DNA-binding domain"/>
    <property type="match status" value="1"/>
</dbReference>
<name>X8AF69_MYCXE</name>
<proteinExistence type="predicted"/>
<keyword evidence="1" id="KW-0238">DNA-binding</keyword>
<dbReference type="AlphaFoldDB" id="X8AF69"/>
<dbReference type="PATRIC" id="fig|1299334.3.peg.6496"/>
<evidence type="ECO:0000313" key="1">
    <source>
        <dbReference type="EMBL" id="EUA30567.1"/>
    </source>
</evidence>
<reference evidence="1" key="1">
    <citation type="submission" date="2014-01" db="EMBL/GenBank/DDBJ databases">
        <authorList>
            <person name="Brown-Elliot B."/>
            <person name="Wallace R."/>
            <person name="Lenaerts A."/>
            <person name="Ordway D."/>
            <person name="DeGroote M.A."/>
            <person name="Parker T."/>
            <person name="Sizemore C."/>
            <person name="Tallon L.J."/>
            <person name="Sadzewicz L.K."/>
            <person name="Sengamalay N."/>
            <person name="Fraser C.M."/>
            <person name="Hine E."/>
            <person name="Shefchek K.A."/>
            <person name="Das S.P."/>
            <person name="Tettelin H."/>
        </authorList>
    </citation>
    <scope>NUCLEOTIDE SEQUENCE [LARGE SCALE GENOMIC DNA]</scope>
    <source>
        <strain evidence="1">4042</strain>
    </source>
</reference>
<protein>
    <submittedName>
        <fullName evidence="1">Winged helix-turn-helix DNA-binding family protein</fullName>
    </submittedName>
</protein>
<gene>
    <name evidence="1" type="ORF">I553_4824</name>
</gene>
<dbReference type="GO" id="GO:0003677">
    <property type="term" value="F:DNA binding"/>
    <property type="evidence" value="ECO:0007669"/>
    <property type="project" value="UniProtKB-KW"/>
</dbReference>